<organism evidence="3 4">
    <name type="scientific">Plantactinospora endophytica</name>
    <dbReference type="NCBI Taxonomy" id="673535"/>
    <lineage>
        <taxon>Bacteria</taxon>
        <taxon>Bacillati</taxon>
        <taxon>Actinomycetota</taxon>
        <taxon>Actinomycetes</taxon>
        <taxon>Micromonosporales</taxon>
        <taxon>Micromonosporaceae</taxon>
        <taxon>Plantactinospora</taxon>
    </lineage>
</organism>
<protein>
    <recommendedName>
        <fullName evidence="5">Glycosyl hydrolase</fullName>
    </recommendedName>
</protein>
<dbReference type="Proteomes" id="UP000646749">
    <property type="component" value="Unassembled WGS sequence"/>
</dbReference>
<evidence type="ECO:0000313" key="4">
    <source>
        <dbReference type="Proteomes" id="UP000646749"/>
    </source>
</evidence>
<dbReference type="PANTHER" id="PTHR31151:SF0">
    <property type="entry name" value="PROLINE-TRNA LIGASE (DUF1680)"/>
    <property type="match status" value="1"/>
</dbReference>
<dbReference type="InterPro" id="IPR049046">
    <property type="entry name" value="Beta-AFase-like_GH127_middle"/>
</dbReference>
<dbReference type="Pfam" id="PF07944">
    <property type="entry name" value="Beta-AFase-like_GH127_cat"/>
    <property type="match status" value="1"/>
</dbReference>
<dbReference type="Pfam" id="PF20736">
    <property type="entry name" value="Glyco_hydro127M"/>
    <property type="match status" value="1"/>
</dbReference>
<comment type="caution">
    <text evidence="3">The sequence shown here is derived from an EMBL/GenBank/DDBJ whole genome shotgun (WGS) entry which is preliminary data.</text>
</comment>
<dbReference type="EMBL" id="BONW01000041">
    <property type="protein sequence ID" value="GIG92010.1"/>
    <property type="molecule type" value="Genomic_DNA"/>
</dbReference>
<evidence type="ECO:0008006" key="5">
    <source>
        <dbReference type="Google" id="ProtNLM"/>
    </source>
</evidence>
<dbReference type="InterPro" id="IPR008928">
    <property type="entry name" value="6-hairpin_glycosidase_sf"/>
</dbReference>
<dbReference type="InterPro" id="IPR006311">
    <property type="entry name" value="TAT_signal"/>
</dbReference>
<feature type="domain" description="Non-reducing end beta-L-arabinofuranosidase-like GH127 catalytic" evidence="1">
    <location>
        <begin position="86"/>
        <end position="489"/>
    </location>
</feature>
<proteinExistence type="predicted"/>
<feature type="domain" description="Non-reducing end beta-L-arabinofuranosidase-like GH127 middle" evidence="2">
    <location>
        <begin position="500"/>
        <end position="591"/>
    </location>
</feature>
<gene>
    <name evidence="3" type="ORF">Pen02_69460</name>
</gene>
<keyword evidence="4" id="KW-1185">Reference proteome</keyword>
<dbReference type="PROSITE" id="PS51318">
    <property type="entry name" value="TAT"/>
    <property type="match status" value="1"/>
</dbReference>
<name>A0ABQ4EBA9_9ACTN</name>
<dbReference type="SUPFAM" id="SSF48208">
    <property type="entry name" value="Six-hairpin glycosidases"/>
    <property type="match status" value="1"/>
</dbReference>
<evidence type="ECO:0000259" key="1">
    <source>
        <dbReference type="Pfam" id="PF07944"/>
    </source>
</evidence>
<accession>A0ABQ4EBA9</accession>
<dbReference type="InterPro" id="IPR012878">
    <property type="entry name" value="Beta-AFase-like_GH127_cat"/>
</dbReference>
<evidence type="ECO:0000259" key="2">
    <source>
        <dbReference type="Pfam" id="PF20736"/>
    </source>
</evidence>
<dbReference type="RefSeq" id="WP_203870360.1">
    <property type="nucleotide sequence ID" value="NZ_BONW01000041.1"/>
</dbReference>
<evidence type="ECO:0000313" key="3">
    <source>
        <dbReference type="EMBL" id="GIG92010.1"/>
    </source>
</evidence>
<sequence length="754" mass="82629">MVADQHALDRRRFLRTVGAVTAGTVAATGLPGAAASAAPAETAPLAGPAPVAAPDGAAVTAAATLSQGDFYDRNPRWTVKPFGLDQVELLDGSLFAEKRDRILNLLRTYPADRVLHNFRVTAGLTLPEGSTPPGGWDDATGNLRGHYSGHLITAFAQAYASTGDSVYGDKVDYIVAELVACQAAMAASGRFSHPGFLAAYPEDQFVRLESFATYPTIWAPYYTCHKIMRGLLDAYLLAGNAQALTVVTAMGDWVHSRLSVLPRETLNRMWAIYIAGEYGGMNEVMADLHALTGDAKYLATAKCFDNRQSLFDACVEDRDTITRLHANTHVPQFVGYLRVFDQGAEQTYHAATENFWHMVVPHRMYAHGGTSGTWPATPDLPANTNAELFQPRGNIANSIAGNGAETCTSYNLLKVARNLFFHDPDPVYMEYYERTLLNHILGSKRDNESATTPNVTYFLPLTPGSTRGYGNTGTCCGGSGLENHTKYQESVYFRSADNSTLYVNLYVASVLTWEANGFIVRQETDYPRSEQSKLTVQGRGRLDIRLRVPGWAKDFSVKVNGVARKGRVTPGSYLSIQRNWKPGDTIEVTIPFVLRLEKALDDPDVQAIFNGPVLLPALGTGNTFKEFSFYRHFTLAGDLSRAVVPVGDGTFTTNAHTLRPLHVGDTQAQHVYFRRSEPAIAFGSHDSGVPNRKRPDGTSFLDEVWAAAPFKSHSQFMTKVSRTSNEWVQAGLLTRDERWDIITAAGNAEDELES</sequence>
<reference evidence="3 4" key="1">
    <citation type="submission" date="2021-01" db="EMBL/GenBank/DDBJ databases">
        <title>Whole genome shotgun sequence of Plantactinospora endophytica NBRC 110450.</title>
        <authorList>
            <person name="Komaki H."/>
            <person name="Tamura T."/>
        </authorList>
    </citation>
    <scope>NUCLEOTIDE SEQUENCE [LARGE SCALE GENOMIC DNA]</scope>
    <source>
        <strain evidence="3 4">NBRC 110450</strain>
    </source>
</reference>
<dbReference type="PANTHER" id="PTHR31151">
    <property type="entry name" value="PROLINE-TRNA LIGASE (DUF1680)"/>
    <property type="match status" value="1"/>
</dbReference>